<name>A0A4Q7XZJ3_9BACT</name>
<keyword evidence="3" id="KW-1185">Reference proteome</keyword>
<evidence type="ECO:0000313" key="2">
    <source>
        <dbReference type="EMBL" id="RZU29820.1"/>
    </source>
</evidence>
<comment type="caution">
    <text evidence="2">The sequence shown here is derived from an EMBL/GenBank/DDBJ whole genome shotgun (WGS) entry which is preliminary data.</text>
</comment>
<feature type="compositionally biased region" description="Basic and acidic residues" evidence="1">
    <location>
        <begin position="1"/>
        <end position="10"/>
    </location>
</feature>
<feature type="region of interest" description="Disordered" evidence="1">
    <location>
        <begin position="1"/>
        <end position="25"/>
    </location>
</feature>
<proteinExistence type="predicted"/>
<dbReference type="AlphaFoldDB" id="A0A4Q7XZJ3"/>
<organism evidence="2 3">
    <name type="scientific">Edaphobacter modestus</name>
    <dbReference type="NCBI Taxonomy" id="388466"/>
    <lineage>
        <taxon>Bacteria</taxon>
        <taxon>Pseudomonadati</taxon>
        <taxon>Acidobacteriota</taxon>
        <taxon>Terriglobia</taxon>
        <taxon>Terriglobales</taxon>
        <taxon>Acidobacteriaceae</taxon>
        <taxon>Edaphobacter</taxon>
    </lineage>
</organism>
<evidence type="ECO:0000256" key="1">
    <source>
        <dbReference type="SAM" id="MobiDB-lite"/>
    </source>
</evidence>
<accession>A0A4Q7XZJ3</accession>
<sequence>MKIFAMHDGEGNITSIGMPPSGEANPPRLVAAEGQNVAEVEIPDFKYELTDPKKTPHSQELLDLKDGFRVRFGDGGPFLRKK</sequence>
<dbReference type="RefSeq" id="WP_130425188.1">
    <property type="nucleotide sequence ID" value="NZ_SHKW01000007.1"/>
</dbReference>
<reference evidence="2 3" key="1">
    <citation type="submission" date="2019-02" db="EMBL/GenBank/DDBJ databases">
        <title>Genomic Encyclopedia of Archaeal and Bacterial Type Strains, Phase II (KMG-II): from individual species to whole genera.</title>
        <authorList>
            <person name="Goeker M."/>
        </authorList>
    </citation>
    <scope>NUCLEOTIDE SEQUENCE [LARGE SCALE GENOMIC DNA]</scope>
    <source>
        <strain evidence="2 3">DSM 18101</strain>
    </source>
</reference>
<dbReference type="EMBL" id="SHKW01000007">
    <property type="protein sequence ID" value="RZU29820.1"/>
    <property type="molecule type" value="Genomic_DNA"/>
</dbReference>
<dbReference type="Proteomes" id="UP000292958">
    <property type="component" value="Unassembled WGS sequence"/>
</dbReference>
<protein>
    <submittedName>
        <fullName evidence="2">Uncharacterized protein</fullName>
    </submittedName>
</protein>
<gene>
    <name evidence="2" type="ORF">BDD14_6456</name>
</gene>
<evidence type="ECO:0000313" key="3">
    <source>
        <dbReference type="Proteomes" id="UP000292958"/>
    </source>
</evidence>